<organism evidence="1 2">
    <name type="scientific">Cinchona calisaya</name>
    <dbReference type="NCBI Taxonomy" id="153742"/>
    <lineage>
        <taxon>Eukaryota</taxon>
        <taxon>Viridiplantae</taxon>
        <taxon>Streptophyta</taxon>
        <taxon>Embryophyta</taxon>
        <taxon>Tracheophyta</taxon>
        <taxon>Spermatophyta</taxon>
        <taxon>Magnoliopsida</taxon>
        <taxon>eudicotyledons</taxon>
        <taxon>Gunneridae</taxon>
        <taxon>Pentapetalae</taxon>
        <taxon>asterids</taxon>
        <taxon>lamiids</taxon>
        <taxon>Gentianales</taxon>
        <taxon>Rubiaceae</taxon>
        <taxon>Cinchonoideae</taxon>
        <taxon>Cinchoneae</taxon>
        <taxon>Cinchona</taxon>
    </lineage>
</organism>
<accession>A0ABD2YBV6</accession>
<keyword evidence="2" id="KW-1185">Reference proteome</keyword>
<proteinExistence type="predicted"/>
<protein>
    <submittedName>
        <fullName evidence="1">Uncharacterized protein</fullName>
    </submittedName>
</protein>
<dbReference type="EMBL" id="JBJUIK010000014">
    <property type="protein sequence ID" value="KAL3504473.1"/>
    <property type="molecule type" value="Genomic_DNA"/>
</dbReference>
<evidence type="ECO:0000313" key="1">
    <source>
        <dbReference type="EMBL" id="KAL3504473.1"/>
    </source>
</evidence>
<name>A0ABD2YBV6_9GENT</name>
<comment type="caution">
    <text evidence="1">The sequence shown here is derived from an EMBL/GenBank/DDBJ whole genome shotgun (WGS) entry which is preliminary data.</text>
</comment>
<dbReference type="AlphaFoldDB" id="A0ABD2YBV6"/>
<sequence>PVLYLEAGFTFSYRPVLYLEVALIGTPYNEMKSGKGKAPSVRSCNCELTVI</sequence>
<reference evidence="1 2" key="1">
    <citation type="submission" date="2024-11" db="EMBL/GenBank/DDBJ databases">
        <title>A near-complete genome assembly of Cinchona calisaya.</title>
        <authorList>
            <person name="Lian D.C."/>
            <person name="Zhao X.W."/>
            <person name="Wei L."/>
        </authorList>
    </citation>
    <scope>NUCLEOTIDE SEQUENCE [LARGE SCALE GENOMIC DNA]</scope>
    <source>
        <tissue evidence="1">Nenye</tissue>
    </source>
</reference>
<feature type="non-terminal residue" evidence="1">
    <location>
        <position position="1"/>
    </location>
</feature>
<evidence type="ECO:0000313" key="2">
    <source>
        <dbReference type="Proteomes" id="UP001630127"/>
    </source>
</evidence>
<gene>
    <name evidence="1" type="ORF">ACH5RR_034314</name>
</gene>
<dbReference type="Proteomes" id="UP001630127">
    <property type="component" value="Unassembled WGS sequence"/>
</dbReference>